<accession>A0A402ARD3</accession>
<dbReference type="Gene3D" id="1.10.630.10">
    <property type="entry name" value="Cytochrome P450"/>
    <property type="match status" value="1"/>
</dbReference>
<dbReference type="RefSeq" id="WP_126553447.1">
    <property type="nucleotide sequence ID" value="NZ_BIFS01000001.1"/>
</dbReference>
<protein>
    <recommendedName>
        <fullName evidence="4">Cytochrome P450</fullName>
    </recommendedName>
</protein>
<comment type="similarity">
    <text evidence="1">Belongs to the cytochrome P450 family.</text>
</comment>
<dbReference type="GO" id="GO:0004497">
    <property type="term" value="F:monooxygenase activity"/>
    <property type="evidence" value="ECO:0007669"/>
    <property type="project" value="InterPro"/>
</dbReference>
<evidence type="ECO:0000313" key="2">
    <source>
        <dbReference type="EMBL" id="GCE21647.1"/>
    </source>
</evidence>
<dbReference type="GO" id="GO:0016705">
    <property type="term" value="F:oxidoreductase activity, acting on paired donors, with incorporation or reduction of molecular oxygen"/>
    <property type="evidence" value="ECO:0007669"/>
    <property type="project" value="InterPro"/>
</dbReference>
<comment type="caution">
    <text evidence="2">The sequence shown here is derived from an EMBL/GenBank/DDBJ whole genome shotgun (WGS) entry which is preliminary data.</text>
</comment>
<name>A0A402ARD3_9CHLR</name>
<proteinExistence type="inferred from homology"/>
<reference evidence="3" key="1">
    <citation type="submission" date="2018-12" db="EMBL/GenBank/DDBJ databases">
        <title>Tengunoibacter tsumagoiensis gen. nov., sp. nov., Dictyobacter kobayashii sp. nov., D. alpinus sp. nov., and D. joshuensis sp. nov. and description of Dictyobacteraceae fam. nov. within the order Ktedonobacterales isolated from Tengu-no-mugimeshi.</title>
        <authorList>
            <person name="Wang C.M."/>
            <person name="Zheng Y."/>
            <person name="Sakai Y."/>
            <person name="Toyoda A."/>
            <person name="Minakuchi Y."/>
            <person name="Abe K."/>
            <person name="Yokota A."/>
            <person name="Yabe S."/>
        </authorList>
    </citation>
    <scope>NUCLEOTIDE SEQUENCE [LARGE SCALE GENOMIC DNA]</scope>
    <source>
        <strain evidence="3">Uno11</strain>
    </source>
</reference>
<dbReference type="AlphaFoldDB" id="A0A402ARD3"/>
<dbReference type="PANTHER" id="PTHR46696">
    <property type="entry name" value="P450, PUTATIVE (EUROFUNG)-RELATED"/>
    <property type="match status" value="1"/>
</dbReference>
<dbReference type="EMBL" id="BIFS01000001">
    <property type="protein sequence ID" value="GCE21647.1"/>
    <property type="molecule type" value="Genomic_DNA"/>
</dbReference>
<dbReference type="Proteomes" id="UP000287188">
    <property type="component" value="Unassembled WGS sequence"/>
</dbReference>
<dbReference type="OrthoDB" id="9801155at2"/>
<dbReference type="PANTHER" id="PTHR46696:SF3">
    <property type="entry name" value="PULCHERRIMINIC ACID SYNTHASE"/>
    <property type="match status" value="1"/>
</dbReference>
<dbReference type="GO" id="GO:0020037">
    <property type="term" value="F:heme binding"/>
    <property type="evidence" value="ECO:0007669"/>
    <property type="project" value="InterPro"/>
</dbReference>
<sequence>MRHLINQAFTRSAITSLADDISQLTQTLLDKVRPQGKMDFVTDFALPLTTNLVALLLGVPVEDWHLFGRWTKGEDETLVPHTREETIAFHNLVGQEIYDYFSLMLAERRREPRADLITALSAAELNGERLSDDEILKFCVLLLVAGQETVQNLLTHSIYCLTQFTESRDQLIQQPELIPSAIEEVLRYLPPFWISVRRTTCATELGGSVSLPTRL</sequence>
<gene>
    <name evidence="2" type="ORF">KDK_54470</name>
</gene>
<evidence type="ECO:0000256" key="1">
    <source>
        <dbReference type="ARBA" id="ARBA00010617"/>
    </source>
</evidence>
<dbReference type="GO" id="GO:0005506">
    <property type="term" value="F:iron ion binding"/>
    <property type="evidence" value="ECO:0007669"/>
    <property type="project" value="InterPro"/>
</dbReference>
<dbReference type="PRINTS" id="PR00359">
    <property type="entry name" value="BP450"/>
</dbReference>
<dbReference type="InterPro" id="IPR002397">
    <property type="entry name" value="Cyt_P450_B"/>
</dbReference>
<keyword evidence="3" id="KW-1185">Reference proteome</keyword>
<evidence type="ECO:0000313" key="3">
    <source>
        <dbReference type="Proteomes" id="UP000287188"/>
    </source>
</evidence>
<dbReference type="SUPFAM" id="SSF48264">
    <property type="entry name" value="Cytochrome P450"/>
    <property type="match status" value="1"/>
</dbReference>
<dbReference type="InterPro" id="IPR036396">
    <property type="entry name" value="Cyt_P450_sf"/>
</dbReference>
<organism evidence="2 3">
    <name type="scientific">Dictyobacter kobayashii</name>
    <dbReference type="NCBI Taxonomy" id="2014872"/>
    <lineage>
        <taxon>Bacteria</taxon>
        <taxon>Bacillati</taxon>
        <taxon>Chloroflexota</taxon>
        <taxon>Ktedonobacteria</taxon>
        <taxon>Ktedonobacterales</taxon>
        <taxon>Dictyobacteraceae</taxon>
        <taxon>Dictyobacter</taxon>
    </lineage>
</organism>
<evidence type="ECO:0008006" key="4">
    <source>
        <dbReference type="Google" id="ProtNLM"/>
    </source>
</evidence>